<feature type="coiled-coil region" evidence="1">
    <location>
        <begin position="175"/>
        <end position="223"/>
    </location>
</feature>
<dbReference type="Proteomes" id="UP000494165">
    <property type="component" value="Unassembled WGS sequence"/>
</dbReference>
<feature type="region of interest" description="Disordered" evidence="2">
    <location>
        <begin position="325"/>
        <end position="365"/>
    </location>
</feature>
<protein>
    <submittedName>
        <fullName evidence="3">Uncharacterized protein</fullName>
    </submittedName>
</protein>
<evidence type="ECO:0000256" key="1">
    <source>
        <dbReference type="SAM" id="Coils"/>
    </source>
</evidence>
<evidence type="ECO:0000256" key="2">
    <source>
        <dbReference type="SAM" id="MobiDB-lite"/>
    </source>
</evidence>
<feature type="compositionally biased region" description="Basic and acidic residues" evidence="2">
    <location>
        <begin position="325"/>
        <end position="347"/>
    </location>
</feature>
<dbReference type="AlphaFoldDB" id="A0A8S1E9U3"/>
<accession>A0A8S1E9U3</accession>
<evidence type="ECO:0000313" key="3">
    <source>
        <dbReference type="EMBL" id="CAB3389138.1"/>
    </source>
</evidence>
<keyword evidence="1" id="KW-0175">Coiled coil</keyword>
<keyword evidence="4" id="KW-1185">Reference proteome</keyword>
<sequence length="365" mass="42863">MENVYKNEISKKYNKWYDDLNCTIEKTRQELEIQAQKLQLEKEKAKNVENLRKISSLLSMTEFRENNALDAILSDITSLYNYLTELEEEYTKSVIMLHNLKEDDEKKAIALQDQVFDSKQEILELQMNYEFALEKQKALEEENKILKTDYAYSQNEWADQKLKLTSTIQVLSMVAQEAEDKQILYEGEIIKLKDEITLLKDEAKCAEENQFKLEDKLTEISEEKERCIAKCSLMDMEIVGLKKQEEDIKNELVASWEKAVVMAMTIHSLKREVNNLSELHDADATEMEYLDELVQVKDGKLEKQEEQLRLLRGQIKDQEAAMKRLKNEDETKAKSEFQKVRQAEHKTRNLKSPFIEMSSRPGYCQ</sequence>
<gene>
    <name evidence="3" type="ORF">CLODIP_2_CD12878</name>
</gene>
<comment type="caution">
    <text evidence="3">The sequence shown here is derived from an EMBL/GenBank/DDBJ whole genome shotgun (WGS) entry which is preliminary data.</text>
</comment>
<dbReference type="EMBL" id="CADEPI010001277">
    <property type="protein sequence ID" value="CAB3389138.1"/>
    <property type="molecule type" value="Genomic_DNA"/>
</dbReference>
<reference evidence="3 4" key="1">
    <citation type="submission" date="2020-04" db="EMBL/GenBank/DDBJ databases">
        <authorList>
            <person name="Alioto T."/>
            <person name="Alioto T."/>
            <person name="Gomez Garrido J."/>
        </authorList>
    </citation>
    <scope>NUCLEOTIDE SEQUENCE [LARGE SCALE GENOMIC DNA]</scope>
</reference>
<feature type="coiled-coil region" evidence="1">
    <location>
        <begin position="17"/>
        <end position="51"/>
    </location>
</feature>
<evidence type="ECO:0000313" key="4">
    <source>
        <dbReference type="Proteomes" id="UP000494165"/>
    </source>
</evidence>
<name>A0A8S1E9U3_9INSE</name>
<proteinExistence type="predicted"/>
<organism evidence="3 4">
    <name type="scientific">Cloeon dipterum</name>
    <dbReference type="NCBI Taxonomy" id="197152"/>
    <lineage>
        <taxon>Eukaryota</taxon>
        <taxon>Metazoa</taxon>
        <taxon>Ecdysozoa</taxon>
        <taxon>Arthropoda</taxon>
        <taxon>Hexapoda</taxon>
        <taxon>Insecta</taxon>
        <taxon>Pterygota</taxon>
        <taxon>Palaeoptera</taxon>
        <taxon>Ephemeroptera</taxon>
        <taxon>Pisciforma</taxon>
        <taxon>Baetidae</taxon>
        <taxon>Cloeon</taxon>
    </lineage>
</organism>
<feature type="coiled-coil region" evidence="1">
    <location>
        <begin position="83"/>
        <end position="149"/>
    </location>
</feature>